<dbReference type="RefSeq" id="XP_022098615.1">
    <property type="nucleotide sequence ID" value="XM_022242923.1"/>
</dbReference>
<evidence type="ECO:0000313" key="3">
    <source>
        <dbReference type="RefSeq" id="XP_022098616.1"/>
    </source>
</evidence>
<dbReference type="GO" id="GO:0034237">
    <property type="term" value="F:protein kinase A regulatory subunit binding"/>
    <property type="evidence" value="ECO:0007669"/>
    <property type="project" value="TreeGrafter"/>
</dbReference>
<reference evidence="2 3" key="1">
    <citation type="submission" date="2025-04" db="UniProtKB">
        <authorList>
            <consortium name="RefSeq"/>
        </authorList>
    </citation>
    <scope>IDENTIFICATION</scope>
</reference>
<evidence type="ECO:0000313" key="5">
    <source>
        <dbReference type="RefSeq" id="XP_022098618.1"/>
    </source>
</evidence>
<accession>A0A8B7Z1G0</accession>
<dbReference type="PANTHER" id="PTHR35075:SF1">
    <property type="entry name" value="A-KINASE ANCHOR PROTEIN 14"/>
    <property type="match status" value="1"/>
</dbReference>
<evidence type="ECO:0000313" key="4">
    <source>
        <dbReference type="RefSeq" id="XP_022098617.1"/>
    </source>
</evidence>
<protein>
    <submittedName>
        <fullName evidence="2 3">A-kinase anchor protein 14-like</fullName>
    </submittedName>
</protein>
<dbReference type="RefSeq" id="XP_022098617.1">
    <property type="nucleotide sequence ID" value="XM_022242925.1"/>
</dbReference>
<dbReference type="CTD" id="158798"/>
<dbReference type="GO" id="GO:0005952">
    <property type="term" value="C:cAMP-dependent protein kinase complex"/>
    <property type="evidence" value="ECO:0007669"/>
    <property type="project" value="TreeGrafter"/>
</dbReference>
<gene>
    <name evidence="2 3 4 5" type="primary">LOC110983574</name>
</gene>
<dbReference type="GeneID" id="110983574"/>
<dbReference type="PANTHER" id="PTHR35075">
    <property type="entry name" value="A-KINASE ANCHOR PROTEIN 14"/>
    <property type="match status" value="1"/>
</dbReference>
<dbReference type="RefSeq" id="XP_022098618.1">
    <property type="nucleotide sequence ID" value="XM_022242926.1"/>
</dbReference>
<keyword evidence="1" id="KW-1185">Reference proteome</keyword>
<dbReference type="RefSeq" id="XP_022098616.1">
    <property type="nucleotide sequence ID" value="XM_022242924.1"/>
</dbReference>
<organism evidence="1 2">
    <name type="scientific">Acanthaster planci</name>
    <name type="common">Crown-of-thorns starfish</name>
    <dbReference type="NCBI Taxonomy" id="133434"/>
    <lineage>
        <taxon>Eukaryota</taxon>
        <taxon>Metazoa</taxon>
        <taxon>Echinodermata</taxon>
        <taxon>Eleutherozoa</taxon>
        <taxon>Asterozoa</taxon>
        <taxon>Asteroidea</taxon>
        <taxon>Valvatacea</taxon>
        <taxon>Valvatida</taxon>
        <taxon>Acanthasteridae</taxon>
        <taxon>Acanthaster</taxon>
    </lineage>
</organism>
<name>A0A8B7Z1G0_ACAPL</name>
<dbReference type="OMA" id="FHYIYCV"/>
<dbReference type="Proteomes" id="UP000694845">
    <property type="component" value="Unplaced"/>
</dbReference>
<dbReference type="OrthoDB" id="2148342at2759"/>
<evidence type="ECO:0000313" key="1">
    <source>
        <dbReference type="Proteomes" id="UP000694845"/>
    </source>
</evidence>
<proteinExistence type="predicted"/>
<dbReference type="AlphaFoldDB" id="A0A8B7Z1G0"/>
<evidence type="ECO:0000313" key="2">
    <source>
        <dbReference type="RefSeq" id="XP_022098615.1"/>
    </source>
</evidence>
<dbReference type="InterPro" id="IPR053084">
    <property type="entry name" value="AKAP"/>
</dbReference>
<dbReference type="InterPro" id="IPR025663">
    <property type="entry name" value="AKAP_28"/>
</dbReference>
<dbReference type="KEGG" id="aplc:110983574"/>
<dbReference type="Pfam" id="PF14469">
    <property type="entry name" value="AKAP28"/>
    <property type="match status" value="1"/>
</dbReference>
<sequence>MTEFSGLERQAHNLVDLVIDNSIKRVISDLHSGDESDLGRPVSSLKDYDSLLFREIEDHEIQNIEWMTIDEFTVEKGEAKIDAFVKTWEYQDSWLYCIDFLREEDDKYSKKYRYQVRWSIPTRRKPIPRATACVYFTIEVSKIKPGHYPVEVYYVFETNQLVHKPGLSRFRERWLKDIIESKIMMMEAVKF</sequence>